<dbReference type="InterPro" id="IPR004175">
    <property type="entry name" value="RNA_CPDase"/>
</dbReference>
<dbReference type="InterPro" id="IPR009097">
    <property type="entry name" value="Cyclic_Pdiesterase"/>
</dbReference>
<dbReference type="OrthoDB" id="9793819at2"/>
<feature type="active site" description="Proton donor" evidence="2">
    <location>
        <position position="36"/>
    </location>
</feature>
<dbReference type="GO" id="GO:0008664">
    <property type="term" value="F:RNA 2',3'-cyclic 3'-phosphodiesterase activity"/>
    <property type="evidence" value="ECO:0007669"/>
    <property type="project" value="UniProtKB-EC"/>
</dbReference>
<feature type="active site" description="Proton acceptor" evidence="2">
    <location>
        <position position="119"/>
    </location>
</feature>
<accession>A0A238J7B7</accession>
<dbReference type="Pfam" id="PF13563">
    <property type="entry name" value="2_5_RNA_ligase2"/>
    <property type="match status" value="1"/>
</dbReference>
<keyword evidence="3" id="KW-0436">Ligase</keyword>
<dbReference type="GO" id="GO:0016874">
    <property type="term" value="F:ligase activity"/>
    <property type="evidence" value="ECO:0007669"/>
    <property type="project" value="UniProtKB-KW"/>
</dbReference>
<comment type="function">
    <text evidence="2">Hydrolyzes RNA 2',3'-cyclic phosphodiester to an RNA 2'-phosphomonoester.</text>
</comment>
<dbReference type="Gene3D" id="3.90.1140.10">
    <property type="entry name" value="Cyclic phosphodiesterase"/>
    <property type="match status" value="1"/>
</dbReference>
<comment type="similarity">
    <text evidence="2">Belongs to the 2H phosphoesterase superfamily. ThpR family.</text>
</comment>
<evidence type="ECO:0000256" key="1">
    <source>
        <dbReference type="ARBA" id="ARBA00022801"/>
    </source>
</evidence>
<evidence type="ECO:0000313" key="3">
    <source>
        <dbReference type="EMBL" id="SMX26275.1"/>
    </source>
</evidence>
<gene>
    <name evidence="3" type="primary">ligT</name>
    <name evidence="3" type="ORF">TRP8649_00348</name>
</gene>
<name>A0A238J7B7_9RHOB</name>
<dbReference type="Proteomes" id="UP000225972">
    <property type="component" value="Unassembled WGS sequence"/>
</dbReference>
<protein>
    <recommendedName>
        <fullName evidence="2">RNA 2',3'-cyclic phosphodiesterase</fullName>
        <shortName evidence="2">RNA 2',3'-CPDase</shortName>
        <ecNumber evidence="2">3.1.4.58</ecNumber>
    </recommendedName>
</protein>
<dbReference type="EMBL" id="FXXP01000001">
    <property type="protein sequence ID" value="SMX26275.1"/>
    <property type="molecule type" value="Genomic_DNA"/>
</dbReference>
<sequence length="174" mass="18531">MRLFIALSLPEPAIAEIETIQSRLPAGRSVPPENLHLTLAFLGDQDDSILEPLHEALMTIRAAPITLTLSGVADFGGKAGKAIGLAADGGPELLDLQSRIRSRLHGAGVDLERRRFRPHVTLSRLSGKVDPAPVLSALIGAKAGPMTCTSFGIFQSVLHDQGAYYEELVGYALV</sequence>
<dbReference type="AlphaFoldDB" id="A0A238J7B7"/>
<dbReference type="EC" id="3.1.4.58" evidence="2"/>
<comment type="catalytic activity">
    <reaction evidence="2">
        <text>a 3'-end 2',3'-cyclophospho-ribonucleotide-RNA + H2O = a 3'-end 2'-phospho-ribonucleotide-RNA + H(+)</text>
        <dbReference type="Rhea" id="RHEA:11828"/>
        <dbReference type="Rhea" id="RHEA-COMP:10464"/>
        <dbReference type="Rhea" id="RHEA-COMP:17353"/>
        <dbReference type="ChEBI" id="CHEBI:15377"/>
        <dbReference type="ChEBI" id="CHEBI:15378"/>
        <dbReference type="ChEBI" id="CHEBI:83064"/>
        <dbReference type="ChEBI" id="CHEBI:173113"/>
        <dbReference type="EC" id="3.1.4.58"/>
    </reaction>
</comment>
<keyword evidence="4" id="KW-1185">Reference proteome</keyword>
<evidence type="ECO:0000313" key="4">
    <source>
        <dbReference type="Proteomes" id="UP000225972"/>
    </source>
</evidence>
<dbReference type="HAMAP" id="MF_01940">
    <property type="entry name" value="RNA_CPDase"/>
    <property type="match status" value="1"/>
</dbReference>
<feature type="short sequence motif" description="HXTX 1" evidence="2">
    <location>
        <begin position="36"/>
        <end position="39"/>
    </location>
</feature>
<reference evidence="4" key="1">
    <citation type="submission" date="2017-05" db="EMBL/GenBank/DDBJ databases">
        <authorList>
            <person name="Rodrigo-Torres L."/>
            <person name="Arahal R. D."/>
            <person name="Lucena T."/>
        </authorList>
    </citation>
    <scope>NUCLEOTIDE SEQUENCE [LARGE SCALE GENOMIC DNA]</scope>
    <source>
        <strain evidence="4">CECT 8649</strain>
    </source>
</reference>
<dbReference type="GO" id="GO:0004113">
    <property type="term" value="F:2',3'-cyclic-nucleotide 3'-phosphodiesterase activity"/>
    <property type="evidence" value="ECO:0007669"/>
    <property type="project" value="InterPro"/>
</dbReference>
<keyword evidence="1 2" id="KW-0378">Hydrolase</keyword>
<dbReference type="PANTHER" id="PTHR35561:SF1">
    <property type="entry name" value="RNA 2',3'-CYCLIC PHOSPHODIESTERASE"/>
    <property type="match status" value="1"/>
</dbReference>
<evidence type="ECO:0000256" key="2">
    <source>
        <dbReference type="HAMAP-Rule" id="MF_01940"/>
    </source>
</evidence>
<dbReference type="RefSeq" id="WP_099242008.1">
    <property type="nucleotide sequence ID" value="NZ_FXXP01000001.1"/>
</dbReference>
<organism evidence="3 4">
    <name type="scientific">Pelagimonas phthalicica</name>
    <dbReference type="NCBI Taxonomy" id="1037362"/>
    <lineage>
        <taxon>Bacteria</taxon>
        <taxon>Pseudomonadati</taxon>
        <taxon>Pseudomonadota</taxon>
        <taxon>Alphaproteobacteria</taxon>
        <taxon>Rhodobacterales</taxon>
        <taxon>Roseobacteraceae</taxon>
        <taxon>Pelagimonas</taxon>
    </lineage>
</organism>
<dbReference type="NCBIfam" id="TIGR02258">
    <property type="entry name" value="2_5_ligase"/>
    <property type="match status" value="1"/>
</dbReference>
<dbReference type="SUPFAM" id="SSF55144">
    <property type="entry name" value="LigT-like"/>
    <property type="match status" value="1"/>
</dbReference>
<feature type="short sequence motif" description="HXTX 2" evidence="2">
    <location>
        <begin position="119"/>
        <end position="122"/>
    </location>
</feature>
<dbReference type="PANTHER" id="PTHR35561">
    <property type="entry name" value="RNA 2',3'-CYCLIC PHOSPHODIESTERASE"/>
    <property type="match status" value="1"/>
</dbReference>
<proteinExistence type="inferred from homology"/>